<comment type="caution">
    <text evidence="1">The sequence shown here is derived from an EMBL/GenBank/DDBJ whole genome shotgun (WGS) entry which is preliminary data.</text>
</comment>
<name>A0ABD3ED51_9LAMI</name>
<gene>
    <name evidence="1" type="ORF">CASFOL_002039</name>
</gene>
<evidence type="ECO:0000313" key="2">
    <source>
        <dbReference type="Proteomes" id="UP001632038"/>
    </source>
</evidence>
<protein>
    <submittedName>
        <fullName evidence="1">Uncharacterized protein</fullName>
    </submittedName>
</protein>
<dbReference type="Proteomes" id="UP001632038">
    <property type="component" value="Unassembled WGS sequence"/>
</dbReference>
<dbReference type="EMBL" id="JAVIJP010000005">
    <property type="protein sequence ID" value="KAL3652358.1"/>
    <property type="molecule type" value="Genomic_DNA"/>
</dbReference>
<keyword evidence="2" id="KW-1185">Reference proteome</keyword>
<organism evidence="1 2">
    <name type="scientific">Castilleja foliolosa</name>
    <dbReference type="NCBI Taxonomy" id="1961234"/>
    <lineage>
        <taxon>Eukaryota</taxon>
        <taxon>Viridiplantae</taxon>
        <taxon>Streptophyta</taxon>
        <taxon>Embryophyta</taxon>
        <taxon>Tracheophyta</taxon>
        <taxon>Spermatophyta</taxon>
        <taxon>Magnoliopsida</taxon>
        <taxon>eudicotyledons</taxon>
        <taxon>Gunneridae</taxon>
        <taxon>Pentapetalae</taxon>
        <taxon>asterids</taxon>
        <taxon>lamiids</taxon>
        <taxon>Lamiales</taxon>
        <taxon>Orobanchaceae</taxon>
        <taxon>Pedicularideae</taxon>
        <taxon>Castillejinae</taxon>
        <taxon>Castilleja</taxon>
    </lineage>
</organism>
<evidence type="ECO:0000313" key="1">
    <source>
        <dbReference type="EMBL" id="KAL3652358.1"/>
    </source>
</evidence>
<accession>A0ABD3ED51</accession>
<sequence length="49" mass="5367">MSRTSTRKSHCMKILPCEVFLVHDLQGAVAAEAWRPSDAGSIFGAHKIL</sequence>
<proteinExistence type="predicted"/>
<reference evidence="2" key="1">
    <citation type="journal article" date="2024" name="IScience">
        <title>Strigolactones Initiate the Formation of Haustorium-like Structures in Castilleja.</title>
        <authorList>
            <person name="Buerger M."/>
            <person name="Peterson D."/>
            <person name="Chory J."/>
        </authorList>
    </citation>
    <scope>NUCLEOTIDE SEQUENCE [LARGE SCALE GENOMIC DNA]</scope>
</reference>
<dbReference type="AlphaFoldDB" id="A0ABD3ED51"/>